<accession>A0A1S2XNL5</accession>
<organism evidence="14">
    <name type="scientific">Cicer arietinum</name>
    <name type="common">Chickpea</name>
    <name type="synonym">Garbanzo</name>
    <dbReference type="NCBI Taxonomy" id="3827"/>
    <lineage>
        <taxon>Eukaryota</taxon>
        <taxon>Viridiplantae</taxon>
        <taxon>Streptophyta</taxon>
        <taxon>Embryophyta</taxon>
        <taxon>Tracheophyta</taxon>
        <taxon>Spermatophyta</taxon>
        <taxon>Magnoliopsida</taxon>
        <taxon>eudicotyledons</taxon>
        <taxon>Gunneridae</taxon>
        <taxon>Pentapetalae</taxon>
        <taxon>rosids</taxon>
        <taxon>fabids</taxon>
        <taxon>Fabales</taxon>
        <taxon>Fabaceae</taxon>
        <taxon>Papilionoideae</taxon>
        <taxon>50 kb inversion clade</taxon>
        <taxon>NPAAA clade</taxon>
        <taxon>Hologalegina</taxon>
        <taxon>IRL clade</taxon>
        <taxon>Cicereae</taxon>
        <taxon>Cicer</taxon>
    </lineage>
</organism>
<feature type="domain" description="HTH OST-type" evidence="11">
    <location>
        <begin position="236"/>
        <end position="318"/>
    </location>
</feature>
<keyword evidence="12" id="KW-1185">Reference proteome</keyword>
<feature type="zinc finger region" description="C3H1-type" evidence="7">
    <location>
        <begin position="182"/>
        <end position="209"/>
    </location>
</feature>
<keyword evidence="4 6" id="KW-0694">RNA-binding</keyword>
<keyword evidence="3 7" id="KW-0862">Zinc</keyword>
<dbReference type="GO" id="GO:0003723">
    <property type="term" value="F:RNA binding"/>
    <property type="evidence" value="ECO:0007669"/>
    <property type="project" value="UniProtKB-UniRule"/>
</dbReference>
<reference evidence="12" key="1">
    <citation type="journal article" date="2013" name="Nat. Biotechnol.">
        <title>Draft genome sequence of chickpea (Cicer arietinum) provides a resource for trait improvement.</title>
        <authorList>
            <person name="Varshney R.K."/>
            <person name="Song C."/>
            <person name="Saxena R.K."/>
            <person name="Azam S."/>
            <person name="Yu S."/>
            <person name="Sharpe A.G."/>
            <person name="Cannon S."/>
            <person name="Baek J."/>
            <person name="Rosen B.D."/>
            <person name="Tar'an B."/>
            <person name="Millan T."/>
            <person name="Zhang X."/>
            <person name="Ramsay L.D."/>
            <person name="Iwata A."/>
            <person name="Wang Y."/>
            <person name="Nelson W."/>
            <person name="Farmer A.D."/>
            <person name="Gaur P.M."/>
            <person name="Soderlund C."/>
            <person name="Penmetsa R.V."/>
            <person name="Xu C."/>
            <person name="Bharti A.K."/>
            <person name="He W."/>
            <person name="Winter P."/>
            <person name="Zhao S."/>
            <person name="Hane J.K."/>
            <person name="Carrasquilla-Garcia N."/>
            <person name="Condie J.A."/>
            <person name="Upadhyaya H.D."/>
            <person name="Luo M.C."/>
            <person name="Thudi M."/>
            <person name="Gowda C.L."/>
            <person name="Singh N.P."/>
            <person name="Lichtenzveig J."/>
            <person name="Gali K.K."/>
            <person name="Rubio J."/>
            <person name="Nadarajan N."/>
            <person name="Dolezel J."/>
            <person name="Bansal K.C."/>
            <person name="Xu X."/>
            <person name="Edwards D."/>
            <person name="Zhang G."/>
            <person name="Kahl G."/>
            <person name="Gil J."/>
            <person name="Singh K.B."/>
            <person name="Datta S.K."/>
            <person name="Jackson S.A."/>
            <person name="Wang J."/>
            <person name="Cook D.R."/>
        </authorList>
    </citation>
    <scope>NUCLEOTIDE SEQUENCE [LARGE SCALE GENOMIC DNA]</scope>
    <source>
        <strain evidence="12">cv. CDC Frontier</strain>
    </source>
</reference>
<evidence type="ECO:0000256" key="6">
    <source>
        <dbReference type="PROSITE-ProRule" id="PRU00176"/>
    </source>
</evidence>
<dbReference type="STRING" id="3827.A0A1S2XNL5"/>
<evidence type="ECO:0000259" key="9">
    <source>
        <dbReference type="PROSITE" id="PS50102"/>
    </source>
</evidence>
<evidence type="ECO:0000259" key="10">
    <source>
        <dbReference type="PROSITE" id="PS50103"/>
    </source>
</evidence>
<dbReference type="InterPro" id="IPR056276">
    <property type="entry name" value="AtC3H46-like_PABC-like"/>
</dbReference>
<dbReference type="AlphaFoldDB" id="A0A1S2XNL5"/>
<dbReference type="InterPro" id="IPR025605">
    <property type="entry name" value="OST-HTH/LOTUS_dom"/>
</dbReference>
<evidence type="ECO:0000256" key="5">
    <source>
        <dbReference type="ARBA" id="ARBA00023125"/>
    </source>
</evidence>
<dbReference type="KEGG" id="cam:101504012"/>
<dbReference type="GeneID" id="101504012"/>
<dbReference type="GO" id="GO:0008270">
    <property type="term" value="F:zinc ion binding"/>
    <property type="evidence" value="ECO:0007669"/>
    <property type="project" value="UniProtKB-KW"/>
</dbReference>
<dbReference type="PANTHER" id="PTHR24009">
    <property type="entry name" value="RNA-BINDING (RRM/RBD/RNP MOTIFS)"/>
    <property type="match status" value="1"/>
</dbReference>
<name>A0A1S2XNL5_CICAR</name>
<proteinExistence type="predicted"/>
<keyword evidence="1 7" id="KW-0479">Metal-binding</keyword>
<evidence type="ECO:0000259" key="11">
    <source>
        <dbReference type="PROSITE" id="PS51644"/>
    </source>
</evidence>
<evidence type="ECO:0000256" key="2">
    <source>
        <dbReference type="ARBA" id="ARBA00022771"/>
    </source>
</evidence>
<dbReference type="GO" id="GO:0003677">
    <property type="term" value="F:DNA binding"/>
    <property type="evidence" value="ECO:0007669"/>
    <property type="project" value="UniProtKB-KW"/>
</dbReference>
<dbReference type="SUPFAM" id="SSF54928">
    <property type="entry name" value="RNA-binding domain, RBD"/>
    <property type="match status" value="1"/>
</dbReference>
<evidence type="ECO:0000256" key="8">
    <source>
        <dbReference type="SAM" id="MobiDB-lite"/>
    </source>
</evidence>
<dbReference type="eggNOG" id="ENOG502QS3A">
    <property type="taxonomic scope" value="Eukaryota"/>
</dbReference>
<dbReference type="RefSeq" id="XP_004491481.1">
    <property type="nucleotide sequence ID" value="XM_004491424.3"/>
</dbReference>
<dbReference type="RefSeq" id="XP_004491480.1">
    <property type="nucleotide sequence ID" value="XM_004491423.2"/>
</dbReference>
<evidence type="ECO:0000256" key="1">
    <source>
        <dbReference type="ARBA" id="ARBA00022723"/>
    </source>
</evidence>
<gene>
    <name evidence="13 14" type="primary">LOC101504012</name>
</gene>
<dbReference type="SMART" id="SM00360">
    <property type="entry name" value="RRM"/>
    <property type="match status" value="1"/>
</dbReference>
<feature type="domain" description="C3H1-type" evidence="10">
    <location>
        <begin position="182"/>
        <end position="209"/>
    </location>
</feature>
<dbReference type="Pfam" id="PF00076">
    <property type="entry name" value="RRM_1"/>
    <property type="match status" value="1"/>
</dbReference>
<evidence type="ECO:0000256" key="4">
    <source>
        <dbReference type="ARBA" id="ARBA00022884"/>
    </source>
</evidence>
<dbReference type="FunFam" id="3.30.70.330:FF:000678">
    <property type="entry name" value="zinc finger CCCH domain-containing protein 53-like isoform X2"/>
    <property type="match status" value="1"/>
</dbReference>
<dbReference type="CDD" id="cd12458">
    <property type="entry name" value="RRM_AtC3H46_like"/>
    <property type="match status" value="1"/>
</dbReference>
<reference evidence="14" key="2">
    <citation type="submission" date="2023-09" db="UniProtKB">
        <authorList>
            <consortium name="RefSeq"/>
        </authorList>
    </citation>
    <scope>IDENTIFICATION</scope>
    <source>
        <tissue evidence="13 14">Etiolated seedlings</tissue>
    </source>
</reference>
<dbReference type="InterPro" id="IPR035979">
    <property type="entry name" value="RBD_domain_sf"/>
</dbReference>
<dbReference type="Pfam" id="PF23182">
    <property type="entry name" value="PABC_AtC3H46"/>
    <property type="match status" value="1"/>
</dbReference>
<dbReference type="Proteomes" id="UP000087171">
    <property type="component" value="Chromosome Ca2"/>
</dbReference>
<evidence type="ECO:0000256" key="3">
    <source>
        <dbReference type="ARBA" id="ARBA00022833"/>
    </source>
</evidence>
<evidence type="ECO:0000313" key="14">
    <source>
        <dbReference type="RefSeq" id="XP_004491481.1"/>
    </source>
</evidence>
<evidence type="ECO:0000256" key="7">
    <source>
        <dbReference type="PROSITE-ProRule" id="PRU00723"/>
    </source>
</evidence>
<dbReference type="InterPro" id="IPR034365">
    <property type="entry name" value="AtC3H46-like_RRM"/>
</dbReference>
<dbReference type="PaxDb" id="3827-XP_004491480.1"/>
<feature type="region of interest" description="Disordered" evidence="8">
    <location>
        <begin position="557"/>
        <end position="590"/>
    </location>
</feature>
<dbReference type="InterPro" id="IPR000571">
    <property type="entry name" value="Znf_CCCH"/>
</dbReference>
<dbReference type="PROSITE" id="PS51644">
    <property type="entry name" value="HTH_OST"/>
    <property type="match status" value="1"/>
</dbReference>
<evidence type="ECO:0000313" key="12">
    <source>
        <dbReference type="Proteomes" id="UP000087171"/>
    </source>
</evidence>
<dbReference type="InterPro" id="IPR000504">
    <property type="entry name" value="RRM_dom"/>
</dbReference>
<dbReference type="Gene3D" id="3.30.70.330">
    <property type="match status" value="1"/>
</dbReference>
<dbReference type="PROSITE" id="PS50102">
    <property type="entry name" value="RRM"/>
    <property type="match status" value="1"/>
</dbReference>
<feature type="domain" description="RRM" evidence="9">
    <location>
        <begin position="337"/>
        <end position="412"/>
    </location>
</feature>
<dbReference type="PANTHER" id="PTHR24009:SF0">
    <property type="entry name" value="ZINC FINGER CCCH DOMAIN-CONTAINING PROTEIN 18"/>
    <property type="match status" value="1"/>
</dbReference>
<keyword evidence="5" id="KW-0238">DNA-binding</keyword>
<protein>
    <submittedName>
        <fullName evidence="13 14">Zinc finger CCCH domain-containing protein 18-like isoform X1</fullName>
    </submittedName>
</protein>
<sequence length="590" mass="67341">MDISDYTRIVYDRIQKFEPENAAKIIGYILMQEHGDQELARLASCTDHIFYEVVSKAKTEIHMMAVKSLMTPISPPPLPPPPPPPPNVITPQQQGYRYLPPPPGFPVRNSIWGRQPGNHVDQEYMREIIRPKQLLCLESSHLDHVNTRNCGGIVVNDYNGLDASSSSSVDLGGNSSSRRLDEIQPKNCHYFRKGFCKHGSNCRYIHCQVPHESFPHDSANNNNNSNNNNNNEEKVLLAQIESEIIELLKQRRGNPISIASLPSAYYDKYKKRLEAHGYLTESKRHGKSGYSLTKLLVQLNSIRLIDRPHGQHSVILAEDAPKYIQKGDSVQNISASRQIYLTFPADSTFTEEDVAKYFNTIGFVEDVRIPCQEKRMFGFVTFADPKTVRMILDNGNPHYVCGSRVLVKPYRERARVESCRRHQDILDILDQLDNGRNNSENMNYECDRVSRNNGNHQYQRRQLIEEEEEQVLELERRRLAQLHFSQTRRPLPLPISPPLPLSPRLPVSSPSSVYSNFGFSIDLCLDELKDELKAQNDHFKFNSQPVLTVALDNNVKNTDKDSSEGTSNEGFHLPDSPFSFPTIESDIFKK</sequence>
<keyword evidence="2 7" id="KW-0863">Zinc-finger</keyword>
<dbReference type="InterPro" id="IPR012677">
    <property type="entry name" value="Nucleotide-bd_a/b_plait_sf"/>
</dbReference>
<evidence type="ECO:0000313" key="13">
    <source>
        <dbReference type="RefSeq" id="XP_004491480.1"/>
    </source>
</evidence>
<dbReference type="PROSITE" id="PS50103">
    <property type="entry name" value="ZF_C3H1"/>
    <property type="match status" value="1"/>
</dbReference>
<dbReference type="OrthoDB" id="1914176at2759"/>